<dbReference type="GO" id="GO:0046657">
    <property type="term" value="P:folic acid catabolic process"/>
    <property type="evidence" value="ECO:0007669"/>
    <property type="project" value="TreeGrafter"/>
</dbReference>
<dbReference type="GO" id="GO:0016805">
    <property type="term" value="F:dipeptidase activity"/>
    <property type="evidence" value="ECO:0007669"/>
    <property type="project" value="TreeGrafter"/>
</dbReference>
<protein>
    <submittedName>
        <fullName evidence="3">Amidohydrolase</fullName>
    </submittedName>
</protein>
<accession>A0A4S5E357</accession>
<dbReference type="Gene3D" id="3.30.70.360">
    <property type="match status" value="1"/>
</dbReference>
<dbReference type="GO" id="GO:0046872">
    <property type="term" value="F:metal ion binding"/>
    <property type="evidence" value="ECO:0007669"/>
    <property type="project" value="UniProtKB-KW"/>
</dbReference>
<dbReference type="OrthoDB" id="9777385at2"/>
<feature type="binding site" evidence="1">
    <location>
        <position position="140"/>
    </location>
    <ligand>
        <name>Mn(2+)</name>
        <dbReference type="ChEBI" id="CHEBI:29035"/>
        <label>2</label>
    </ligand>
</feature>
<dbReference type="Pfam" id="PF01546">
    <property type="entry name" value="Peptidase_M20"/>
    <property type="match status" value="1"/>
</dbReference>
<proteinExistence type="predicted"/>
<keyword evidence="3" id="KW-0378">Hydrolase</keyword>
<dbReference type="PANTHER" id="PTHR30575:SF3">
    <property type="entry name" value="PEPTIDASE M20 DIMERISATION DOMAIN-CONTAINING PROTEIN"/>
    <property type="match status" value="1"/>
</dbReference>
<dbReference type="Pfam" id="PF07687">
    <property type="entry name" value="M20_dimer"/>
    <property type="match status" value="1"/>
</dbReference>
<feature type="binding site" evidence="1">
    <location>
        <position position="196"/>
    </location>
    <ligand>
        <name>Mn(2+)</name>
        <dbReference type="ChEBI" id="CHEBI:29035"/>
        <label>2</label>
    </ligand>
</feature>
<dbReference type="Proteomes" id="UP000305233">
    <property type="component" value="Unassembled WGS sequence"/>
</dbReference>
<evidence type="ECO:0000313" key="3">
    <source>
        <dbReference type="EMBL" id="THJ65854.1"/>
    </source>
</evidence>
<dbReference type="RefSeq" id="WP_136454962.1">
    <property type="nucleotide sequence ID" value="NZ_SSWH01000009.1"/>
</dbReference>
<feature type="binding site" evidence="1">
    <location>
        <position position="138"/>
    </location>
    <ligand>
        <name>Mn(2+)</name>
        <dbReference type="ChEBI" id="CHEBI:29035"/>
        <label>2</label>
    </ligand>
</feature>
<feature type="domain" description="Peptidase M20 dimerisation" evidence="2">
    <location>
        <begin position="219"/>
        <end position="309"/>
    </location>
</feature>
<dbReference type="SUPFAM" id="SSF53187">
    <property type="entry name" value="Zn-dependent exopeptidases"/>
    <property type="match status" value="1"/>
</dbReference>
<dbReference type="InterPro" id="IPR017439">
    <property type="entry name" value="Amidohydrolase"/>
</dbReference>
<feature type="binding site" evidence="1">
    <location>
        <position position="172"/>
    </location>
    <ligand>
        <name>Mn(2+)</name>
        <dbReference type="ChEBI" id="CHEBI:29035"/>
        <label>2</label>
    </ligand>
</feature>
<keyword evidence="1" id="KW-0464">Manganese</keyword>
<dbReference type="GO" id="GO:0005737">
    <property type="term" value="C:cytoplasm"/>
    <property type="evidence" value="ECO:0007669"/>
    <property type="project" value="TreeGrafter"/>
</dbReference>
<gene>
    <name evidence="3" type="ORF">E8P82_11285</name>
</gene>
<dbReference type="InterPro" id="IPR036264">
    <property type="entry name" value="Bact_exopeptidase_dim_dom"/>
</dbReference>
<dbReference type="InterPro" id="IPR002933">
    <property type="entry name" value="Peptidase_M20"/>
</dbReference>
<dbReference type="EMBL" id="SSWH01000009">
    <property type="protein sequence ID" value="THJ65854.1"/>
    <property type="molecule type" value="Genomic_DNA"/>
</dbReference>
<keyword evidence="1" id="KW-0479">Metal-binding</keyword>
<name>A0A4S5E357_9MICC</name>
<comment type="caution">
    <text evidence="3">The sequence shown here is derived from an EMBL/GenBank/DDBJ whole genome shotgun (WGS) entry which is preliminary data.</text>
</comment>
<reference evidence="3 4" key="1">
    <citation type="submission" date="2019-04" db="EMBL/GenBank/DDBJ databases">
        <authorList>
            <person name="Liu Q."/>
            <person name="Xin Y.-H."/>
        </authorList>
    </citation>
    <scope>NUCLEOTIDE SEQUENCE [LARGE SCALE GENOMIC DNA]</scope>
    <source>
        <strain evidence="3 4">AM23</strain>
    </source>
</reference>
<dbReference type="Gene3D" id="3.40.630.10">
    <property type="entry name" value="Zn peptidases"/>
    <property type="match status" value="2"/>
</dbReference>
<dbReference type="NCBIfam" id="TIGR01891">
    <property type="entry name" value="amidohydrolases"/>
    <property type="match status" value="1"/>
</dbReference>
<dbReference type="AlphaFoldDB" id="A0A4S5E357"/>
<dbReference type="GO" id="GO:0071713">
    <property type="term" value="F:para-aminobenzoyl-glutamate hydrolase activity"/>
    <property type="evidence" value="ECO:0007669"/>
    <property type="project" value="TreeGrafter"/>
</dbReference>
<evidence type="ECO:0000313" key="4">
    <source>
        <dbReference type="Proteomes" id="UP000305233"/>
    </source>
</evidence>
<dbReference type="PIRSF" id="PIRSF005962">
    <property type="entry name" value="Pept_M20D_amidohydro"/>
    <property type="match status" value="1"/>
</dbReference>
<comment type="cofactor">
    <cofactor evidence="1">
        <name>Mn(2+)</name>
        <dbReference type="ChEBI" id="CHEBI:29035"/>
    </cofactor>
    <text evidence="1">The Mn(2+) ion enhances activity.</text>
</comment>
<dbReference type="SUPFAM" id="SSF55031">
    <property type="entry name" value="Bacterial exopeptidase dimerisation domain"/>
    <property type="match status" value="1"/>
</dbReference>
<keyword evidence="4" id="KW-1185">Reference proteome</keyword>
<dbReference type="InterPro" id="IPR052030">
    <property type="entry name" value="Peptidase_M20/M20A_hydrolases"/>
</dbReference>
<organism evidence="3 4">
    <name type="scientific">Arthrobacter echini</name>
    <dbReference type="NCBI Taxonomy" id="1529066"/>
    <lineage>
        <taxon>Bacteria</taxon>
        <taxon>Bacillati</taxon>
        <taxon>Actinomycetota</taxon>
        <taxon>Actinomycetes</taxon>
        <taxon>Micrococcales</taxon>
        <taxon>Micrococcaceae</taxon>
        <taxon>Arthrobacter</taxon>
    </lineage>
</organism>
<dbReference type="PANTHER" id="PTHR30575">
    <property type="entry name" value="PEPTIDASE M20"/>
    <property type="match status" value="1"/>
</dbReference>
<feature type="binding site" evidence="1">
    <location>
        <position position="393"/>
    </location>
    <ligand>
        <name>Mn(2+)</name>
        <dbReference type="ChEBI" id="CHEBI:29035"/>
        <label>2</label>
    </ligand>
</feature>
<sequence>MQPEKIIALRRRFHAHPEPGFLEYRTASVILTELAAVGVRATTGTAAIDVSRIALPPTQAEMDAWGQRAVDAGTPPDDVAYFQQHGTAIVAELAGNRPGPVWGLRVDIDALPVDEETSDEHAPVAGGFRSTTGFMHACGHDGHAAIGVALADRLRDRDFPGTVRIMFQPAEEGVRGAQPMIDAGVTRGVDRMLAVHLGGDLPTGTVVGGVTDAMATTKWTARFEGEAAHAAAAPEKGRHALAAAAQATLAILGLTRFAEADTRVNVGTFHADGSANIIPALATITYETRSTSNAVLEDLNQRAENAVQGAARMYGVEASTTVYGRAAMSQPDETLLAEVARAVDGVAAISTFTPSGPSGGGSDDAHLLIREVQEAGGLGTYIFVGASNPAPHHHRRFDVDEDALVIAVDLLEALFRSATVG</sequence>
<dbReference type="InterPro" id="IPR011650">
    <property type="entry name" value="Peptidase_M20_dimer"/>
</dbReference>
<evidence type="ECO:0000259" key="2">
    <source>
        <dbReference type="Pfam" id="PF07687"/>
    </source>
</evidence>
<evidence type="ECO:0000256" key="1">
    <source>
        <dbReference type="PIRSR" id="PIRSR005962-1"/>
    </source>
</evidence>